<gene>
    <name evidence="2" type="ORF">MNBD_BACTEROID05-669</name>
</gene>
<evidence type="ECO:0000256" key="1">
    <source>
        <dbReference type="SAM" id="Phobius"/>
    </source>
</evidence>
<feature type="transmembrane region" description="Helical" evidence="1">
    <location>
        <begin position="377"/>
        <end position="399"/>
    </location>
</feature>
<feature type="transmembrane region" description="Helical" evidence="1">
    <location>
        <begin position="18"/>
        <end position="41"/>
    </location>
</feature>
<keyword evidence="1" id="KW-0812">Transmembrane</keyword>
<feature type="transmembrane region" description="Helical" evidence="1">
    <location>
        <begin position="238"/>
        <end position="258"/>
    </location>
</feature>
<keyword evidence="1" id="KW-1133">Transmembrane helix</keyword>
<feature type="transmembrane region" description="Helical" evidence="1">
    <location>
        <begin position="411"/>
        <end position="428"/>
    </location>
</feature>
<evidence type="ECO:0008006" key="3">
    <source>
        <dbReference type="Google" id="ProtNLM"/>
    </source>
</evidence>
<feature type="transmembrane region" description="Helical" evidence="1">
    <location>
        <begin position="686"/>
        <end position="707"/>
    </location>
</feature>
<name>A0A3B0TLZ3_9ZZZZ</name>
<feature type="transmembrane region" description="Helical" evidence="1">
    <location>
        <begin position="133"/>
        <end position="150"/>
    </location>
</feature>
<reference evidence="2" key="1">
    <citation type="submission" date="2018-06" db="EMBL/GenBank/DDBJ databases">
        <authorList>
            <person name="Zhirakovskaya E."/>
        </authorList>
    </citation>
    <scope>NUCLEOTIDE SEQUENCE</scope>
</reference>
<feature type="transmembrane region" description="Helical" evidence="1">
    <location>
        <begin position="461"/>
        <end position="482"/>
    </location>
</feature>
<dbReference type="AlphaFoldDB" id="A0A3B0TLZ3"/>
<keyword evidence="1" id="KW-0472">Membrane</keyword>
<feature type="transmembrane region" description="Helical" evidence="1">
    <location>
        <begin position="187"/>
        <end position="217"/>
    </location>
</feature>
<feature type="transmembrane region" description="Helical" evidence="1">
    <location>
        <begin position="157"/>
        <end position="175"/>
    </location>
</feature>
<dbReference type="EMBL" id="UOEN01000494">
    <property type="protein sequence ID" value="VAW19701.1"/>
    <property type="molecule type" value="Genomic_DNA"/>
</dbReference>
<evidence type="ECO:0000313" key="2">
    <source>
        <dbReference type="EMBL" id="VAW19701.1"/>
    </source>
</evidence>
<proteinExistence type="predicted"/>
<organism evidence="2">
    <name type="scientific">hydrothermal vent metagenome</name>
    <dbReference type="NCBI Taxonomy" id="652676"/>
    <lineage>
        <taxon>unclassified sequences</taxon>
        <taxon>metagenomes</taxon>
        <taxon>ecological metagenomes</taxon>
    </lineage>
</organism>
<feature type="transmembrane region" description="Helical" evidence="1">
    <location>
        <begin position="434"/>
        <end position="452"/>
    </location>
</feature>
<accession>A0A3B0TLZ3</accession>
<feature type="transmembrane region" description="Helical" evidence="1">
    <location>
        <begin position="311"/>
        <end position="331"/>
    </location>
</feature>
<feature type="transmembrane region" description="Helical" evidence="1">
    <location>
        <begin position="108"/>
        <end position="127"/>
    </location>
</feature>
<feature type="transmembrane region" description="Helical" evidence="1">
    <location>
        <begin position="338"/>
        <end position="357"/>
    </location>
</feature>
<protein>
    <recommendedName>
        <fullName evidence="3">Membrane protein 6-pyruvoyl-tetrahydropterin synthase-related domain-containing protein</fullName>
    </recommendedName>
</protein>
<sequence length="714" mass="83485">MRTDQTIQTNPESKNNTFFVGLLFAVWVFCFRGFFLGKLAFDSDAISYYNHIKFFIDNLLQGVYPLWDPTWNTGVPNEFFLRRFNGFNPLYGIILVLRKIGLPHLTSYLIFLASYYFIGMSGFYLLAKRLYRNVYVAYVSCGLLLFSSLGTRLFDSYMLLITVPLIWFFYYLTAFTQDPKKVYFVGLIFSVMILLTTYIPFYFLTIFLTFLFCFVLLYFRRVKEILSRYLQFFKGQKILVVVCLVALLASLVPGLMFFNEVKSTGELSLPQRHSYAQSETGAIEVGIETITSWGILEDIVYSSVFTDFRKFKFAIIYIPVFGFLLFFAGIFTKVSRKVLFLFVWGIILFIINSPHTPIYHFLHENLFYYSYFRNLHFFLWFALLPILILFLSGQFNALLECSLESDFKKGRAIILVGAFHLGMMFLIARYETGLVTSYVVLSMSMIFSVLYIQGWFLKRKGFFLFALFLVLSLQPVEVYTYLNKNAVKSYGPYRYDRPYLGFSFDRGGKNEITLQEAYQSSPPSLYVATRWYQMILAKIPFGIVRKYMNHKWKAYDQVSLINDSDFDSKEVSEGLFHNENMAYVHEERAMQNLNKSLNIAPWAQTLTAESDDFKVLKYDVNQIKVKTNFSQRKFLVYNDSYHSKWKAFVNGKEVDLVRANIGFKGLWVSAGENVVYLRYGTRQVYYLNWALMALFYGLFGYLILLTVKGLSRYE</sequence>